<dbReference type="InterPro" id="IPR013328">
    <property type="entry name" value="6PGD_dom2"/>
</dbReference>
<dbReference type="InterPro" id="IPR015815">
    <property type="entry name" value="HIBADH-related"/>
</dbReference>
<protein>
    <submittedName>
        <fullName evidence="6">SPOSA6832_03119-mRNA-1:cds</fullName>
    </submittedName>
</protein>
<evidence type="ECO:0000256" key="1">
    <source>
        <dbReference type="ARBA" id="ARBA00007598"/>
    </source>
</evidence>
<evidence type="ECO:0000313" key="6">
    <source>
        <dbReference type="EMBL" id="CEQ41398.1"/>
    </source>
</evidence>
<reference evidence="7" key="1">
    <citation type="submission" date="2015-02" db="EMBL/GenBank/DDBJ databases">
        <authorList>
            <person name="Gon?alves P."/>
        </authorList>
    </citation>
    <scope>NUCLEOTIDE SEQUENCE [LARGE SCALE GENOMIC DNA]</scope>
</reference>
<dbReference type="InterPro" id="IPR036291">
    <property type="entry name" value="NAD(P)-bd_dom_sf"/>
</dbReference>
<dbReference type="Gene3D" id="3.40.50.720">
    <property type="entry name" value="NAD(P)-binding Rossmann-like Domain"/>
    <property type="match status" value="1"/>
</dbReference>
<dbReference type="PANTHER" id="PTHR43580">
    <property type="entry name" value="OXIDOREDUCTASE GLYR1-RELATED"/>
    <property type="match status" value="1"/>
</dbReference>
<dbReference type="GO" id="GO:0050661">
    <property type="term" value="F:NADP binding"/>
    <property type="evidence" value="ECO:0007669"/>
    <property type="project" value="InterPro"/>
</dbReference>
<dbReference type="GO" id="GO:0016491">
    <property type="term" value="F:oxidoreductase activity"/>
    <property type="evidence" value="ECO:0007669"/>
    <property type="project" value="UniProtKB-KW"/>
</dbReference>
<feature type="domain" description="6-phosphogluconate dehydrogenase NADP-binding" evidence="5">
    <location>
        <begin position="3"/>
        <end position="109"/>
    </location>
</feature>
<keyword evidence="7" id="KW-1185">Reference proteome</keyword>
<dbReference type="SUPFAM" id="SSF48179">
    <property type="entry name" value="6-phosphogluconate dehydrogenase C-terminal domain-like"/>
    <property type="match status" value="1"/>
</dbReference>
<evidence type="ECO:0000256" key="4">
    <source>
        <dbReference type="SAM" id="MobiDB-lite"/>
    </source>
</evidence>
<dbReference type="PIRSF" id="PIRSF000103">
    <property type="entry name" value="HIBADH"/>
    <property type="match status" value="1"/>
</dbReference>
<gene>
    <name evidence="6" type="primary">SPOSA6832_03119</name>
</gene>
<dbReference type="InterPro" id="IPR006115">
    <property type="entry name" value="6PGDH_NADP-bd"/>
</dbReference>
<dbReference type="Proteomes" id="UP000243876">
    <property type="component" value="Unassembled WGS sequence"/>
</dbReference>
<evidence type="ECO:0000256" key="3">
    <source>
        <dbReference type="PIRSR" id="PIRSR000103-1"/>
    </source>
</evidence>
<dbReference type="AlphaFoldDB" id="A0A0D6ENP4"/>
<evidence type="ECO:0000256" key="2">
    <source>
        <dbReference type="ARBA" id="ARBA00023002"/>
    </source>
</evidence>
<comment type="similarity">
    <text evidence="1">Belongs to the HIBADH-related family. NP60 subfamily.</text>
</comment>
<dbReference type="OrthoDB" id="435038at2759"/>
<dbReference type="InterPro" id="IPR008927">
    <property type="entry name" value="6-PGluconate_DH-like_C_sf"/>
</dbReference>
<accession>A0A0D6ENP4</accession>
<dbReference type="PANTHER" id="PTHR43580:SF8">
    <property type="entry name" value="6-PHOSPHOGLUCONATE DEHYDROGENASE NADP-BINDING DOMAIN-CONTAINING PROTEIN-RELATED"/>
    <property type="match status" value="1"/>
</dbReference>
<keyword evidence="2" id="KW-0560">Oxidoreductase</keyword>
<evidence type="ECO:0000313" key="7">
    <source>
        <dbReference type="Proteomes" id="UP000243876"/>
    </source>
</evidence>
<dbReference type="SUPFAM" id="SSF51735">
    <property type="entry name" value="NAD(P)-binding Rossmann-fold domains"/>
    <property type="match status" value="1"/>
</dbReference>
<dbReference type="Gene3D" id="1.10.1040.10">
    <property type="entry name" value="N-(1-d-carboxylethyl)-l-norvaline Dehydrogenase, domain 2"/>
    <property type="match status" value="1"/>
</dbReference>
<proteinExistence type="inferred from homology"/>
<dbReference type="Pfam" id="PF03446">
    <property type="entry name" value="NAD_binding_2"/>
    <property type="match status" value="1"/>
</dbReference>
<name>A0A0D6ENP4_SPOSA</name>
<evidence type="ECO:0000259" key="5">
    <source>
        <dbReference type="Pfam" id="PF03446"/>
    </source>
</evidence>
<feature type="region of interest" description="Disordered" evidence="4">
    <location>
        <begin position="288"/>
        <end position="326"/>
    </location>
</feature>
<dbReference type="InterPro" id="IPR051265">
    <property type="entry name" value="HIBADH-related_NP60_sf"/>
</dbReference>
<sequence>MAHNLAKWLHENSLPALSLYNRTASKLPPASATIKHAESPREMARTCDVVITSLANDDAAKAIYAELFEGAKDKKASSGEEGEEKATIFVDTSTLYPKTSGDLEREAATIPWTFYLSAPAKEAKLVVVLSGDLFAKRNVQDMGRKIIDVGSNVERASSFKLIGNSCVLGVIELLAGQDAIDRGEEGAEAMTLADKSGVGADLLYEFIKEFMHGKKILDNNFSGETGFTATGGLKDAGHIRRLAQDHGATVPALDVAHRHLVTAIANGGGDLDWSSLVAGPRLAAGLSPFTGRKEHPHDTGFGAKTDESTGTIEPERVGGIKEVRNW</sequence>
<dbReference type="EMBL" id="CENE01000014">
    <property type="protein sequence ID" value="CEQ41398.1"/>
    <property type="molecule type" value="Genomic_DNA"/>
</dbReference>
<feature type="active site" evidence="3">
    <location>
        <position position="160"/>
    </location>
</feature>
<organism evidence="6 7">
    <name type="scientific">Sporidiobolus salmonicolor</name>
    <name type="common">Yeast-like fungus</name>
    <name type="synonym">Sporobolomyces salmonicolor</name>
    <dbReference type="NCBI Taxonomy" id="5005"/>
    <lineage>
        <taxon>Eukaryota</taxon>
        <taxon>Fungi</taxon>
        <taxon>Dikarya</taxon>
        <taxon>Basidiomycota</taxon>
        <taxon>Pucciniomycotina</taxon>
        <taxon>Microbotryomycetes</taxon>
        <taxon>Sporidiobolales</taxon>
        <taxon>Sporidiobolaceae</taxon>
        <taxon>Sporobolomyces</taxon>
    </lineage>
</organism>
<feature type="compositionally biased region" description="Basic and acidic residues" evidence="4">
    <location>
        <begin position="313"/>
        <end position="326"/>
    </location>
</feature>